<comment type="caution">
    <text evidence="2">The sequence shown here is derived from an EMBL/GenBank/DDBJ whole genome shotgun (WGS) entry which is preliminary data.</text>
</comment>
<evidence type="ECO:0000313" key="3">
    <source>
        <dbReference type="Proteomes" id="UP000800093"/>
    </source>
</evidence>
<reference evidence="3" key="1">
    <citation type="journal article" date="2020" name="Stud. Mycol.">
        <title>101 Dothideomycetes genomes: A test case for predicting lifestyles and emergence of pathogens.</title>
        <authorList>
            <person name="Haridas S."/>
            <person name="Albert R."/>
            <person name="Binder M."/>
            <person name="Bloem J."/>
            <person name="LaButti K."/>
            <person name="Salamov A."/>
            <person name="Andreopoulos B."/>
            <person name="Baker S."/>
            <person name="Barry K."/>
            <person name="Bills G."/>
            <person name="Bluhm B."/>
            <person name="Cannon C."/>
            <person name="Castanera R."/>
            <person name="Culley D."/>
            <person name="Daum C."/>
            <person name="Ezra D."/>
            <person name="Gonzalez J."/>
            <person name="Henrissat B."/>
            <person name="Kuo A."/>
            <person name="Liang C."/>
            <person name="Lipzen A."/>
            <person name="Lutzoni F."/>
            <person name="Magnuson J."/>
            <person name="Mondo S."/>
            <person name="Nolan M."/>
            <person name="Ohm R."/>
            <person name="Pangilinan J."/>
            <person name="Park H.-J."/>
            <person name="Ramirez L."/>
            <person name="Alfaro M."/>
            <person name="Sun H."/>
            <person name="Tritt A."/>
            <person name="Yoshinaga Y."/>
            <person name="Zwiers L.-H."/>
            <person name="Turgeon B."/>
            <person name="Goodwin S."/>
            <person name="Spatafora J."/>
            <person name="Crous P."/>
            <person name="Grigoriev I."/>
        </authorList>
    </citation>
    <scope>NUCLEOTIDE SEQUENCE [LARGE SCALE GENOMIC DNA]</scope>
    <source>
        <strain evidence="3">CBS 304.66</strain>
    </source>
</reference>
<sequence>MFATARPVDVMISVDVAGREGNLDRHEELRSDMEESIEASASRDNIRSLSAEHTQPPARPLRGELTGLDITWLPGRTCSLYPRNAGLGTAIRFTPQGRRPRRSLAKRPGLLRVGERTGLQQRACCRVFGVRQQKEVRRRRHDPPPMIVPIVVPLGRTCPERALLRPATVNTAKQSRAGSSRRVRRAQRGQHIASAGAR</sequence>
<organism evidence="2 3">
    <name type="scientific">Lojkania enalia</name>
    <dbReference type="NCBI Taxonomy" id="147567"/>
    <lineage>
        <taxon>Eukaryota</taxon>
        <taxon>Fungi</taxon>
        <taxon>Dikarya</taxon>
        <taxon>Ascomycota</taxon>
        <taxon>Pezizomycotina</taxon>
        <taxon>Dothideomycetes</taxon>
        <taxon>Pleosporomycetidae</taxon>
        <taxon>Pleosporales</taxon>
        <taxon>Pleosporales incertae sedis</taxon>
        <taxon>Lojkania</taxon>
    </lineage>
</organism>
<evidence type="ECO:0000313" key="2">
    <source>
        <dbReference type="EMBL" id="KAF2265812.1"/>
    </source>
</evidence>
<feature type="region of interest" description="Disordered" evidence="1">
    <location>
        <begin position="23"/>
        <end position="62"/>
    </location>
</feature>
<dbReference type="Proteomes" id="UP000800093">
    <property type="component" value="Unassembled WGS sequence"/>
</dbReference>
<evidence type="ECO:0000256" key="1">
    <source>
        <dbReference type="SAM" id="MobiDB-lite"/>
    </source>
</evidence>
<name>A0A9P4N4J5_9PLEO</name>
<accession>A0A9P4N4J5</accession>
<feature type="compositionally biased region" description="Basic and acidic residues" evidence="1">
    <location>
        <begin position="23"/>
        <end position="33"/>
    </location>
</feature>
<keyword evidence="3" id="KW-1185">Reference proteome</keyword>
<dbReference type="AlphaFoldDB" id="A0A9P4N4J5"/>
<dbReference type="EMBL" id="ML986603">
    <property type="protein sequence ID" value="KAF2265812.1"/>
    <property type="molecule type" value="Genomic_DNA"/>
</dbReference>
<gene>
    <name evidence="2" type="ORF">CC78DRAFT_578985</name>
</gene>
<protein>
    <submittedName>
        <fullName evidence="2">Uncharacterized protein</fullName>
    </submittedName>
</protein>
<feature type="compositionally biased region" description="Basic residues" evidence="1">
    <location>
        <begin position="179"/>
        <end position="188"/>
    </location>
</feature>
<proteinExistence type="predicted"/>
<feature type="region of interest" description="Disordered" evidence="1">
    <location>
        <begin position="168"/>
        <end position="198"/>
    </location>
</feature>